<dbReference type="AlphaFoldDB" id="A0A951Q6W4"/>
<gene>
    <name evidence="2" type="ORF">KME32_36315</name>
</gene>
<keyword evidence="1" id="KW-0812">Transmembrane</keyword>
<reference evidence="2" key="2">
    <citation type="journal article" date="2022" name="Microbiol. Resour. Announc.">
        <title>Metagenome Sequencing to Explore Phylogenomics of Terrestrial Cyanobacteria.</title>
        <authorList>
            <person name="Ward R.D."/>
            <person name="Stajich J.E."/>
            <person name="Johansen J.R."/>
            <person name="Huntemann M."/>
            <person name="Clum A."/>
            <person name="Foster B."/>
            <person name="Foster B."/>
            <person name="Roux S."/>
            <person name="Palaniappan K."/>
            <person name="Varghese N."/>
            <person name="Mukherjee S."/>
            <person name="Reddy T.B.K."/>
            <person name="Daum C."/>
            <person name="Copeland A."/>
            <person name="Chen I.A."/>
            <person name="Ivanova N.N."/>
            <person name="Kyrpides N.C."/>
            <person name="Shapiro N."/>
            <person name="Eloe-Fadrosh E.A."/>
            <person name="Pietrasiak N."/>
        </authorList>
    </citation>
    <scope>NUCLEOTIDE SEQUENCE</scope>
    <source>
        <strain evidence="2">JT2-VF2</strain>
    </source>
</reference>
<sequence>MKRLNKKALEVLDICLASEPPSVKAKVYEIIEISELDPSDPMFLVLALTGQMRVLLETAPTELSELLNEWKEKSQESLESIQQARSQFQVMQQEQAQTMKRTLVEVSLGYVGEMKEVGMATTSAIAQANQETLKQASSAASEAARLKEEVAVLCSNVKREREIWANQMQVLMNQVSEPIENLKYANQLANLVKSEIQEFRSKAIWMQVFEWFTPLTALALATGAGFLCGLFVMLWKYNNDQNTLGRNLVEWNIDRILKCQQDKNKKCTIWIVTPPQKRN</sequence>
<feature type="transmembrane region" description="Helical" evidence="1">
    <location>
        <begin position="211"/>
        <end position="235"/>
    </location>
</feature>
<dbReference type="InterPro" id="IPR046641">
    <property type="entry name" value="DUF6753"/>
</dbReference>
<name>A0A951Q6W4_9NOST</name>
<keyword evidence="1" id="KW-0472">Membrane</keyword>
<comment type="caution">
    <text evidence="2">The sequence shown here is derived from an EMBL/GenBank/DDBJ whole genome shotgun (WGS) entry which is preliminary data.</text>
</comment>
<reference evidence="2" key="1">
    <citation type="submission" date="2021-05" db="EMBL/GenBank/DDBJ databases">
        <authorList>
            <person name="Pietrasiak N."/>
            <person name="Ward R."/>
            <person name="Stajich J.E."/>
            <person name="Kurbessoian T."/>
        </authorList>
    </citation>
    <scope>NUCLEOTIDE SEQUENCE</scope>
    <source>
        <strain evidence="2">JT2-VF2</strain>
    </source>
</reference>
<dbReference type="EMBL" id="JAHHHN010000083">
    <property type="protein sequence ID" value="MBW4566422.1"/>
    <property type="molecule type" value="Genomic_DNA"/>
</dbReference>
<accession>A0A951Q6W4</accession>
<evidence type="ECO:0000313" key="2">
    <source>
        <dbReference type="EMBL" id="MBW4566422.1"/>
    </source>
</evidence>
<organism evidence="2 3">
    <name type="scientific">Mojavia pulchra JT2-VF2</name>
    <dbReference type="NCBI Taxonomy" id="287848"/>
    <lineage>
        <taxon>Bacteria</taxon>
        <taxon>Bacillati</taxon>
        <taxon>Cyanobacteriota</taxon>
        <taxon>Cyanophyceae</taxon>
        <taxon>Nostocales</taxon>
        <taxon>Nostocaceae</taxon>
    </lineage>
</organism>
<dbReference type="Proteomes" id="UP000715781">
    <property type="component" value="Unassembled WGS sequence"/>
</dbReference>
<evidence type="ECO:0000313" key="3">
    <source>
        <dbReference type="Proteomes" id="UP000715781"/>
    </source>
</evidence>
<proteinExistence type="predicted"/>
<protein>
    <submittedName>
        <fullName evidence="2">Uncharacterized protein</fullName>
    </submittedName>
</protein>
<evidence type="ECO:0000256" key="1">
    <source>
        <dbReference type="SAM" id="Phobius"/>
    </source>
</evidence>
<dbReference type="Pfam" id="PF20538">
    <property type="entry name" value="DUF6753"/>
    <property type="match status" value="1"/>
</dbReference>
<keyword evidence="1" id="KW-1133">Transmembrane helix</keyword>